<comment type="catalytic activity">
    <reaction evidence="8">
        <text>O-phospho-L-threonyl-[protein] + H2O = L-threonyl-[protein] + phosphate</text>
        <dbReference type="Rhea" id="RHEA:47004"/>
        <dbReference type="Rhea" id="RHEA-COMP:11060"/>
        <dbReference type="Rhea" id="RHEA-COMP:11605"/>
        <dbReference type="ChEBI" id="CHEBI:15377"/>
        <dbReference type="ChEBI" id="CHEBI:30013"/>
        <dbReference type="ChEBI" id="CHEBI:43474"/>
        <dbReference type="ChEBI" id="CHEBI:61977"/>
        <dbReference type="EC" id="3.1.3.16"/>
    </reaction>
</comment>
<evidence type="ECO:0000256" key="7">
    <source>
        <dbReference type="ARBA" id="ARBA00047761"/>
    </source>
</evidence>
<dbReference type="EMBL" id="JABSTR010000010">
    <property type="protein sequence ID" value="KAH9380233.1"/>
    <property type="molecule type" value="Genomic_DNA"/>
</dbReference>
<name>A0A9J6GZM2_HAELO</name>
<keyword evidence="4" id="KW-0378">Hydrolase</keyword>
<keyword evidence="6" id="KW-0464">Manganese</keyword>
<feature type="domain" description="Serine/threonine specific protein phosphatases" evidence="9">
    <location>
        <begin position="16"/>
        <end position="188"/>
    </location>
</feature>
<evidence type="ECO:0000256" key="8">
    <source>
        <dbReference type="ARBA" id="ARBA00048336"/>
    </source>
</evidence>
<dbReference type="GO" id="GO:0046872">
    <property type="term" value="F:metal ion binding"/>
    <property type="evidence" value="ECO:0007669"/>
    <property type="project" value="UniProtKB-KW"/>
</dbReference>
<dbReference type="InterPro" id="IPR050341">
    <property type="entry name" value="PP1_catalytic_subunit"/>
</dbReference>
<dbReference type="GO" id="GO:0004722">
    <property type="term" value="F:protein serine/threonine phosphatase activity"/>
    <property type="evidence" value="ECO:0007669"/>
    <property type="project" value="UniProtKB-EC"/>
</dbReference>
<proteinExistence type="predicted"/>
<evidence type="ECO:0000256" key="3">
    <source>
        <dbReference type="ARBA" id="ARBA00022723"/>
    </source>
</evidence>
<dbReference type="EC" id="3.1.3.16" evidence="2"/>
<dbReference type="SUPFAM" id="SSF56300">
    <property type="entry name" value="Metallo-dependent phosphatases"/>
    <property type="match status" value="1"/>
</dbReference>
<dbReference type="OMA" id="VEPQANC"/>
<evidence type="ECO:0000259" key="9">
    <source>
        <dbReference type="SMART" id="SM00156"/>
    </source>
</evidence>
<dbReference type="GO" id="GO:0005737">
    <property type="term" value="C:cytoplasm"/>
    <property type="evidence" value="ECO:0007669"/>
    <property type="project" value="TreeGrafter"/>
</dbReference>
<dbReference type="InterPro" id="IPR006186">
    <property type="entry name" value="Ser/Thr-sp_prot-phosphatase"/>
</dbReference>
<keyword evidence="3" id="KW-0479">Metal-binding</keyword>
<dbReference type="Pfam" id="PF00149">
    <property type="entry name" value="Metallophos"/>
    <property type="match status" value="1"/>
</dbReference>
<dbReference type="GO" id="GO:0005634">
    <property type="term" value="C:nucleus"/>
    <property type="evidence" value="ECO:0007669"/>
    <property type="project" value="TreeGrafter"/>
</dbReference>
<sequence length="188" mass="21519">MQLEVRGCHLGKAMRLTREEKHGPLPQVARHLPPQATLVELEAPISISGRIRGQYTDLLRLLEYGGVEPQANCLFLGDDVDRGRQSLETIYPPRRIQDRVRREQSSCSGAAMSARPSMASFRFLDECKRRYKMEFWKTFADCSNWLPIAVVIDAIFCCPGGLSPDLRYTEQIRRIMRPTDIPYISLHV</sequence>
<dbReference type="Gene3D" id="3.60.21.10">
    <property type="match status" value="1"/>
</dbReference>
<dbReference type="Proteomes" id="UP000821853">
    <property type="component" value="Chromosome 8"/>
</dbReference>
<evidence type="ECO:0000256" key="2">
    <source>
        <dbReference type="ARBA" id="ARBA00013081"/>
    </source>
</evidence>
<protein>
    <recommendedName>
        <fullName evidence="2">protein-serine/threonine phosphatase</fullName>
        <ecNumber evidence="2">3.1.3.16</ecNumber>
    </recommendedName>
</protein>
<gene>
    <name evidence="10" type="ORF">HPB48_022781</name>
</gene>
<evidence type="ECO:0000256" key="1">
    <source>
        <dbReference type="ARBA" id="ARBA00001936"/>
    </source>
</evidence>
<comment type="cofactor">
    <cofactor evidence="1">
        <name>Mn(2+)</name>
        <dbReference type="ChEBI" id="CHEBI:29035"/>
    </cofactor>
</comment>
<reference evidence="10 11" key="1">
    <citation type="journal article" date="2020" name="Cell">
        <title>Large-Scale Comparative Analyses of Tick Genomes Elucidate Their Genetic Diversity and Vector Capacities.</title>
        <authorList>
            <consortium name="Tick Genome and Microbiome Consortium (TIGMIC)"/>
            <person name="Jia N."/>
            <person name="Wang J."/>
            <person name="Shi W."/>
            <person name="Du L."/>
            <person name="Sun Y."/>
            <person name="Zhan W."/>
            <person name="Jiang J.F."/>
            <person name="Wang Q."/>
            <person name="Zhang B."/>
            <person name="Ji P."/>
            <person name="Bell-Sakyi L."/>
            <person name="Cui X.M."/>
            <person name="Yuan T.T."/>
            <person name="Jiang B.G."/>
            <person name="Yang W.F."/>
            <person name="Lam T.T."/>
            <person name="Chang Q.C."/>
            <person name="Ding S.J."/>
            <person name="Wang X.J."/>
            <person name="Zhu J.G."/>
            <person name="Ruan X.D."/>
            <person name="Zhao L."/>
            <person name="Wei J.T."/>
            <person name="Ye R.Z."/>
            <person name="Que T.C."/>
            <person name="Du C.H."/>
            <person name="Zhou Y.H."/>
            <person name="Cheng J.X."/>
            <person name="Dai P.F."/>
            <person name="Guo W.B."/>
            <person name="Han X.H."/>
            <person name="Huang E.J."/>
            <person name="Li L.F."/>
            <person name="Wei W."/>
            <person name="Gao Y.C."/>
            <person name="Liu J.Z."/>
            <person name="Shao H.Z."/>
            <person name="Wang X."/>
            <person name="Wang C.C."/>
            <person name="Yang T.C."/>
            <person name="Huo Q.B."/>
            <person name="Li W."/>
            <person name="Chen H.Y."/>
            <person name="Chen S.E."/>
            <person name="Zhou L.G."/>
            <person name="Ni X.B."/>
            <person name="Tian J.H."/>
            <person name="Sheng Y."/>
            <person name="Liu T."/>
            <person name="Pan Y.S."/>
            <person name="Xia L.Y."/>
            <person name="Li J."/>
            <person name="Zhao F."/>
            <person name="Cao W.C."/>
        </authorList>
    </citation>
    <scope>NUCLEOTIDE SEQUENCE [LARGE SCALE GENOMIC DNA]</scope>
    <source>
        <strain evidence="10">HaeL-2018</strain>
    </source>
</reference>
<comment type="catalytic activity">
    <reaction evidence="7">
        <text>O-phospho-L-seryl-[protein] + H2O = L-seryl-[protein] + phosphate</text>
        <dbReference type="Rhea" id="RHEA:20629"/>
        <dbReference type="Rhea" id="RHEA-COMP:9863"/>
        <dbReference type="Rhea" id="RHEA-COMP:11604"/>
        <dbReference type="ChEBI" id="CHEBI:15377"/>
        <dbReference type="ChEBI" id="CHEBI:29999"/>
        <dbReference type="ChEBI" id="CHEBI:43474"/>
        <dbReference type="ChEBI" id="CHEBI:83421"/>
        <dbReference type="EC" id="3.1.3.16"/>
    </reaction>
</comment>
<evidence type="ECO:0000313" key="10">
    <source>
        <dbReference type="EMBL" id="KAH9380233.1"/>
    </source>
</evidence>
<comment type="caution">
    <text evidence="10">The sequence shown here is derived from an EMBL/GenBank/DDBJ whole genome shotgun (WGS) entry which is preliminary data.</text>
</comment>
<dbReference type="VEuPathDB" id="VectorBase:HLOH_047827"/>
<evidence type="ECO:0000256" key="4">
    <source>
        <dbReference type="ARBA" id="ARBA00022801"/>
    </source>
</evidence>
<evidence type="ECO:0000256" key="6">
    <source>
        <dbReference type="ARBA" id="ARBA00023211"/>
    </source>
</evidence>
<dbReference type="AlphaFoldDB" id="A0A9J6GZM2"/>
<dbReference type="PANTHER" id="PTHR11668">
    <property type="entry name" value="SERINE/THREONINE PROTEIN PHOSPHATASE"/>
    <property type="match status" value="1"/>
</dbReference>
<dbReference type="PANTHER" id="PTHR11668:SF300">
    <property type="entry name" value="SERINE_THREONINE-PROTEIN PHOSPHATASE"/>
    <property type="match status" value="1"/>
</dbReference>
<dbReference type="SMART" id="SM00156">
    <property type="entry name" value="PP2Ac"/>
    <property type="match status" value="1"/>
</dbReference>
<keyword evidence="5" id="KW-0904">Protein phosphatase</keyword>
<dbReference type="InterPro" id="IPR029052">
    <property type="entry name" value="Metallo-depent_PP-like"/>
</dbReference>
<evidence type="ECO:0000256" key="5">
    <source>
        <dbReference type="ARBA" id="ARBA00022912"/>
    </source>
</evidence>
<evidence type="ECO:0000313" key="11">
    <source>
        <dbReference type="Proteomes" id="UP000821853"/>
    </source>
</evidence>
<dbReference type="InterPro" id="IPR004843">
    <property type="entry name" value="Calcineurin-like_PHP"/>
</dbReference>
<accession>A0A9J6GZM2</accession>
<keyword evidence="11" id="KW-1185">Reference proteome</keyword>
<organism evidence="10 11">
    <name type="scientific">Haemaphysalis longicornis</name>
    <name type="common">Bush tick</name>
    <dbReference type="NCBI Taxonomy" id="44386"/>
    <lineage>
        <taxon>Eukaryota</taxon>
        <taxon>Metazoa</taxon>
        <taxon>Ecdysozoa</taxon>
        <taxon>Arthropoda</taxon>
        <taxon>Chelicerata</taxon>
        <taxon>Arachnida</taxon>
        <taxon>Acari</taxon>
        <taxon>Parasitiformes</taxon>
        <taxon>Ixodida</taxon>
        <taxon>Ixodoidea</taxon>
        <taxon>Ixodidae</taxon>
        <taxon>Haemaphysalinae</taxon>
        <taxon>Haemaphysalis</taxon>
    </lineage>
</organism>
<dbReference type="PRINTS" id="PR00114">
    <property type="entry name" value="STPHPHTASE"/>
</dbReference>